<comment type="caution">
    <text evidence="2">The sequence shown here is derived from an EMBL/GenBank/DDBJ whole genome shotgun (WGS) entry which is preliminary data.</text>
</comment>
<feature type="region of interest" description="Disordered" evidence="1">
    <location>
        <begin position="1"/>
        <end position="24"/>
    </location>
</feature>
<protein>
    <submittedName>
        <fullName evidence="2">ACBP domain-containing protein</fullName>
    </submittedName>
</protein>
<accession>L8WV26</accession>
<dbReference type="STRING" id="983506.L8WV26"/>
<reference evidence="2 3" key="1">
    <citation type="journal article" date="2013" name="Nat. Commun.">
        <title>The evolution and pathogenic mechanisms of the rice sheath blight pathogen.</title>
        <authorList>
            <person name="Zheng A."/>
            <person name="Lin R."/>
            <person name="Xu L."/>
            <person name="Qin P."/>
            <person name="Tang C."/>
            <person name="Ai P."/>
            <person name="Zhang D."/>
            <person name="Liu Y."/>
            <person name="Sun Z."/>
            <person name="Feng H."/>
            <person name="Wang Y."/>
            <person name="Chen Y."/>
            <person name="Liang X."/>
            <person name="Fu R."/>
            <person name="Li Q."/>
            <person name="Zhang J."/>
            <person name="Yu X."/>
            <person name="Xie Z."/>
            <person name="Ding L."/>
            <person name="Guan P."/>
            <person name="Tang J."/>
            <person name="Liang Y."/>
            <person name="Wang S."/>
            <person name="Deng Q."/>
            <person name="Li S."/>
            <person name="Zhu J."/>
            <person name="Wang L."/>
            <person name="Liu H."/>
            <person name="Li P."/>
        </authorList>
    </citation>
    <scope>NUCLEOTIDE SEQUENCE [LARGE SCALE GENOMIC DNA]</scope>
    <source>
        <strain evidence="3">AG-1 IA</strain>
    </source>
</reference>
<dbReference type="Proteomes" id="UP000011668">
    <property type="component" value="Unassembled WGS sequence"/>
</dbReference>
<gene>
    <name evidence="2" type="ORF">AG1IA_05771</name>
</gene>
<evidence type="ECO:0000313" key="2">
    <source>
        <dbReference type="EMBL" id="ELU40194.1"/>
    </source>
</evidence>
<dbReference type="InterPro" id="IPR014352">
    <property type="entry name" value="FERM/acyl-CoA-bd_prot_sf"/>
</dbReference>
<organism evidence="2 3">
    <name type="scientific">Thanatephorus cucumeris (strain AG1-IA)</name>
    <name type="common">Rice sheath blight fungus</name>
    <name type="synonym">Rhizoctonia solani</name>
    <dbReference type="NCBI Taxonomy" id="983506"/>
    <lineage>
        <taxon>Eukaryota</taxon>
        <taxon>Fungi</taxon>
        <taxon>Dikarya</taxon>
        <taxon>Basidiomycota</taxon>
        <taxon>Agaricomycotina</taxon>
        <taxon>Agaricomycetes</taxon>
        <taxon>Cantharellales</taxon>
        <taxon>Ceratobasidiaceae</taxon>
        <taxon>Rhizoctonia</taxon>
        <taxon>Rhizoctonia solani AG-1</taxon>
    </lineage>
</organism>
<sequence length="58" mass="6327">MSQAKFDKAASVVQSLPKDGPIKPTQDDQLKVSLASYAICVDNNLPHLNTVLFAIQTR</sequence>
<dbReference type="AlphaFoldDB" id="L8WV26"/>
<evidence type="ECO:0000313" key="3">
    <source>
        <dbReference type="Proteomes" id="UP000011668"/>
    </source>
</evidence>
<keyword evidence="3" id="KW-1185">Reference proteome</keyword>
<proteinExistence type="predicted"/>
<dbReference type="EMBL" id="AFRT01001495">
    <property type="protein sequence ID" value="ELU40194.1"/>
    <property type="molecule type" value="Genomic_DNA"/>
</dbReference>
<dbReference type="HOGENOM" id="CLU_2980699_0_0_1"/>
<dbReference type="OrthoDB" id="346910at2759"/>
<name>L8WV26_THACA</name>
<dbReference type="Gene3D" id="1.20.80.10">
    <property type="match status" value="1"/>
</dbReference>
<evidence type="ECO:0000256" key="1">
    <source>
        <dbReference type="SAM" id="MobiDB-lite"/>
    </source>
</evidence>